<organism evidence="4 5">
    <name type="scientific">Mucor lusitanicus CBS 277.49</name>
    <dbReference type="NCBI Taxonomy" id="747725"/>
    <lineage>
        <taxon>Eukaryota</taxon>
        <taxon>Fungi</taxon>
        <taxon>Fungi incertae sedis</taxon>
        <taxon>Mucoromycota</taxon>
        <taxon>Mucoromycotina</taxon>
        <taxon>Mucoromycetes</taxon>
        <taxon>Mucorales</taxon>
        <taxon>Mucorineae</taxon>
        <taxon>Mucoraceae</taxon>
        <taxon>Mucor</taxon>
    </lineage>
</organism>
<protein>
    <recommendedName>
        <fullName evidence="3">SH3 domain-containing protein</fullName>
    </recommendedName>
</protein>
<dbReference type="GO" id="GO:0051015">
    <property type="term" value="F:actin filament binding"/>
    <property type="evidence" value="ECO:0007669"/>
    <property type="project" value="TreeGrafter"/>
</dbReference>
<dbReference type="GO" id="GO:0005884">
    <property type="term" value="C:actin filament"/>
    <property type="evidence" value="ECO:0007669"/>
    <property type="project" value="TreeGrafter"/>
</dbReference>
<dbReference type="GO" id="GO:0030833">
    <property type="term" value="P:regulation of actin filament polymerization"/>
    <property type="evidence" value="ECO:0007669"/>
    <property type="project" value="TreeGrafter"/>
</dbReference>
<name>A0A168J7U6_MUCCL</name>
<dbReference type="SMART" id="SM00326">
    <property type="entry name" value="SH3"/>
    <property type="match status" value="1"/>
</dbReference>
<keyword evidence="5" id="KW-1185">Reference proteome</keyword>
<reference evidence="4 5" key="1">
    <citation type="submission" date="2015-06" db="EMBL/GenBank/DDBJ databases">
        <title>Expansion of signal transduction pathways in fungi by whole-genome duplication.</title>
        <authorList>
            <consortium name="DOE Joint Genome Institute"/>
            <person name="Corrochano L.M."/>
            <person name="Kuo A."/>
            <person name="Marcet-Houben M."/>
            <person name="Polaino S."/>
            <person name="Salamov A."/>
            <person name="Villalobos J.M."/>
            <person name="Alvarez M.I."/>
            <person name="Avalos J."/>
            <person name="Benito E.P."/>
            <person name="Benoit I."/>
            <person name="Burger G."/>
            <person name="Camino L.P."/>
            <person name="Canovas D."/>
            <person name="Cerda-Olmedo E."/>
            <person name="Cheng J.-F."/>
            <person name="Dominguez A."/>
            <person name="Elias M."/>
            <person name="Eslava A.P."/>
            <person name="Glaser F."/>
            <person name="Grimwood J."/>
            <person name="Gutierrez G."/>
            <person name="Heitman J."/>
            <person name="Henrissat B."/>
            <person name="Iturriaga E.A."/>
            <person name="Lang B.F."/>
            <person name="Lavin J.L."/>
            <person name="Lee S."/>
            <person name="Li W."/>
            <person name="Lindquist E."/>
            <person name="Lopez-Garcia S."/>
            <person name="Luque E.M."/>
            <person name="Marcos A.T."/>
            <person name="Martin J."/>
            <person name="Mccluskey K."/>
            <person name="Medina H.R."/>
            <person name="Miralles-Duran A."/>
            <person name="Miyazaki A."/>
            <person name="Munoz-Torres E."/>
            <person name="Oguiza J.A."/>
            <person name="Ohm R."/>
            <person name="Olmedo M."/>
            <person name="Orejas M."/>
            <person name="Ortiz-Castellanos L."/>
            <person name="Pisabarro A.G."/>
            <person name="Rodriguez-Romero J."/>
            <person name="Ruiz-Herrera J."/>
            <person name="Ruiz-Vazquez R."/>
            <person name="Sanz C."/>
            <person name="Schackwitz W."/>
            <person name="Schmutz J."/>
            <person name="Shahriari M."/>
            <person name="Shelest E."/>
            <person name="Silva-Franco F."/>
            <person name="Soanes D."/>
            <person name="Syed K."/>
            <person name="Tagua V.G."/>
            <person name="Talbot N.J."/>
            <person name="Thon M."/>
            <person name="De Vries R.P."/>
            <person name="Wiebenga A."/>
            <person name="Yadav J.S."/>
            <person name="Braun E.L."/>
            <person name="Baker S."/>
            <person name="Garre V."/>
            <person name="Horwitz B."/>
            <person name="Torres-Martinez S."/>
            <person name="Idnurm A."/>
            <person name="Herrera-Estrella A."/>
            <person name="Gabaldon T."/>
            <person name="Grigoriev I.V."/>
        </authorList>
    </citation>
    <scope>NUCLEOTIDE SEQUENCE [LARGE SCALE GENOMIC DNA]</scope>
    <source>
        <strain evidence="4 5">CBS 277.49</strain>
    </source>
</reference>
<proteinExistence type="predicted"/>
<gene>
    <name evidence="4" type="ORF">MUCCIDRAFT_126251</name>
</gene>
<keyword evidence="1 2" id="KW-0728">SH3 domain</keyword>
<accession>A0A168J7U6</accession>
<dbReference type="InterPro" id="IPR036028">
    <property type="entry name" value="SH3-like_dom_sf"/>
</dbReference>
<dbReference type="STRING" id="747725.A0A168J7U6"/>
<dbReference type="AlphaFoldDB" id="A0A168J7U6"/>
<dbReference type="Gene3D" id="2.30.30.40">
    <property type="entry name" value="SH3 Domains"/>
    <property type="match status" value="1"/>
</dbReference>
<dbReference type="InterPro" id="IPR001452">
    <property type="entry name" value="SH3_domain"/>
</dbReference>
<dbReference type="Pfam" id="PF00018">
    <property type="entry name" value="SH3_1"/>
    <property type="match status" value="1"/>
</dbReference>
<dbReference type="VEuPathDB" id="FungiDB:MUCCIDRAFT_126251"/>
<evidence type="ECO:0000313" key="5">
    <source>
        <dbReference type="Proteomes" id="UP000077051"/>
    </source>
</evidence>
<sequence>AVALYDYSAEEDNEISFAEGDTITQIEFVSEDWWQGLASNGKTMGLFPANYVEL</sequence>
<dbReference type="EMBL" id="AMYB01000006">
    <property type="protein sequence ID" value="OAD00858.1"/>
    <property type="molecule type" value="Genomic_DNA"/>
</dbReference>
<dbReference type="GO" id="GO:0030864">
    <property type="term" value="C:cortical actin cytoskeleton"/>
    <property type="evidence" value="ECO:0007669"/>
    <property type="project" value="TreeGrafter"/>
</dbReference>
<evidence type="ECO:0000256" key="1">
    <source>
        <dbReference type="ARBA" id="ARBA00022443"/>
    </source>
</evidence>
<dbReference type="PROSITE" id="PS50002">
    <property type="entry name" value="SH3"/>
    <property type="match status" value="1"/>
</dbReference>
<dbReference type="CDD" id="cd11819">
    <property type="entry name" value="SH3_Cortactin_like"/>
    <property type="match status" value="1"/>
</dbReference>
<dbReference type="Proteomes" id="UP000077051">
    <property type="component" value="Unassembled WGS sequence"/>
</dbReference>
<dbReference type="GO" id="GO:0030427">
    <property type="term" value="C:site of polarized growth"/>
    <property type="evidence" value="ECO:0007669"/>
    <property type="project" value="TreeGrafter"/>
</dbReference>
<dbReference type="PRINTS" id="PR00452">
    <property type="entry name" value="SH3DOMAIN"/>
</dbReference>
<feature type="non-terminal residue" evidence="4">
    <location>
        <position position="1"/>
    </location>
</feature>
<dbReference type="PANTHER" id="PTHR10829">
    <property type="entry name" value="CORTACTIN AND DREBRIN"/>
    <property type="match status" value="1"/>
</dbReference>
<evidence type="ECO:0000313" key="4">
    <source>
        <dbReference type="EMBL" id="OAD00858.1"/>
    </source>
</evidence>
<feature type="domain" description="SH3" evidence="3">
    <location>
        <begin position="1"/>
        <end position="54"/>
    </location>
</feature>
<evidence type="ECO:0000259" key="3">
    <source>
        <dbReference type="PROSITE" id="PS50002"/>
    </source>
</evidence>
<comment type="caution">
    <text evidence="4">The sequence shown here is derived from an EMBL/GenBank/DDBJ whole genome shotgun (WGS) entry which is preliminary data.</text>
</comment>
<evidence type="ECO:0000256" key="2">
    <source>
        <dbReference type="PROSITE-ProRule" id="PRU00192"/>
    </source>
</evidence>
<dbReference type="PANTHER" id="PTHR10829:SF25">
    <property type="entry name" value="DREBRIN-LIKE PROTEIN"/>
    <property type="match status" value="1"/>
</dbReference>
<dbReference type="SUPFAM" id="SSF50044">
    <property type="entry name" value="SH3-domain"/>
    <property type="match status" value="1"/>
</dbReference>
<feature type="non-terminal residue" evidence="4">
    <location>
        <position position="54"/>
    </location>
</feature>
<dbReference type="FunFam" id="2.30.30.40:FF:000046">
    <property type="entry name" value="Drebrin-like protein isoform B"/>
    <property type="match status" value="1"/>
</dbReference>
<dbReference type="OrthoDB" id="5971719at2759"/>